<gene>
    <name evidence="2" type="ORF">I6I10_06850</name>
    <name evidence="1" type="ORF">I6I10_07225</name>
</gene>
<evidence type="ECO:0000313" key="1">
    <source>
        <dbReference type="EMBL" id="QQB45329.1"/>
    </source>
</evidence>
<dbReference type="EMBL" id="CP066007">
    <property type="protein sequence ID" value="QQB45329.1"/>
    <property type="molecule type" value="Genomic_DNA"/>
</dbReference>
<dbReference type="RefSeq" id="WP_084036471.1">
    <property type="nucleotide sequence ID" value="NZ_CP066007.1"/>
</dbReference>
<sequence length="80" mass="9606">MPLPTLYPRLRFIYDEAETFTALGEEAQDRLMEYCAYRRYRYPGASSYKQPRLLDIAPFVLARENRLHPLTHDYQGKHRK</sequence>
<organism evidence="2 3">
    <name type="scientific">Corynebacterium glucuronolyticum</name>
    <dbReference type="NCBI Taxonomy" id="39791"/>
    <lineage>
        <taxon>Bacteria</taxon>
        <taxon>Bacillati</taxon>
        <taxon>Actinomycetota</taxon>
        <taxon>Actinomycetes</taxon>
        <taxon>Mycobacteriales</taxon>
        <taxon>Corynebacteriaceae</taxon>
        <taxon>Corynebacterium</taxon>
    </lineage>
</organism>
<evidence type="ECO:0000313" key="3">
    <source>
        <dbReference type="Proteomes" id="UP000596145"/>
    </source>
</evidence>
<proteinExistence type="predicted"/>
<reference evidence="2 3" key="1">
    <citation type="submission" date="2020-12" db="EMBL/GenBank/DDBJ databases">
        <title>FDA dAtabase for Regulatory Grade micrObial Sequences (FDA-ARGOS): Supporting development and validation of Infectious Disease Dx tests.</title>
        <authorList>
            <person name="Sproer C."/>
            <person name="Gronow S."/>
            <person name="Severitt S."/>
            <person name="Schroder I."/>
            <person name="Tallon L."/>
            <person name="Sadzewicz L."/>
            <person name="Zhao X."/>
            <person name="Boylan J."/>
            <person name="Ott S."/>
            <person name="Bowen H."/>
            <person name="Vavikolanu K."/>
            <person name="Mehta A."/>
            <person name="Aluvathingal J."/>
            <person name="Nadendla S."/>
            <person name="Lowell S."/>
            <person name="Myers T."/>
            <person name="Yan Y."/>
            <person name="Sichtig H."/>
        </authorList>
    </citation>
    <scope>NUCLEOTIDE SEQUENCE [LARGE SCALE GENOMIC DNA]</scope>
    <source>
        <strain evidence="2 3">FDAARGOS_1053</strain>
    </source>
</reference>
<protein>
    <submittedName>
        <fullName evidence="2">Uncharacterized protein</fullName>
    </submittedName>
</protein>
<dbReference type="AlphaFoldDB" id="A0A7T4JW52"/>
<accession>A0A7T4JW52</accession>
<dbReference type="EMBL" id="CP066007">
    <property type="protein sequence ID" value="QQB47580.1"/>
    <property type="molecule type" value="Genomic_DNA"/>
</dbReference>
<dbReference type="GeneID" id="92760541"/>
<dbReference type="Proteomes" id="UP000596145">
    <property type="component" value="Chromosome"/>
</dbReference>
<name>A0A7T4JW52_9CORY</name>
<evidence type="ECO:0000313" key="2">
    <source>
        <dbReference type="EMBL" id="QQB47580.1"/>
    </source>
</evidence>